<dbReference type="Gene3D" id="2.40.420.20">
    <property type="match status" value="1"/>
</dbReference>
<dbReference type="NCBIfam" id="TIGR01730">
    <property type="entry name" value="RND_mfp"/>
    <property type="match status" value="1"/>
</dbReference>
<gene>
    <name evidence="4" type="primary">mdtA_3</name>
    <name evidence="4" type="ORF">Tther_01847</name>
</gene>
<dbReference type="PANTHER" id="PTHR30469">
    <property type="entry name" value="MULTIDRUG RESISTANCE PROTEIN MDTA"/>
    <property type="match status" value="1"/>
</dbReference>
<feature type="domain" description="CusB-like beta-barrel" evidence="3">
    <location>
        <begin position="205"/>
        <end position="274"/>
    </location>
</feature>
<evidence type="ECO:0000256" key="1">
    <source>
        <dbReference type="ARBA" id="ARBA00009477"/>
    </source>
</evidence>
<dbReference type="GO" id="GO:0015562">
    <property type="term" value="F:efflux transmembrane transporter activity"/>
    <property type="evidence" value="ECO:0007669"/>
    <property type="project" value="TreeGrafter"/>
</dbReference>
<evidence type="ECO:0000259" key="3">
    <source>
        <dbReference type="Pfam" id="PF25954"/>
    </source>
</evidence>
<evidence type="ECO:0000256" key="2">
    <source>
        <dbReference type="SAM" id="Coils"/>
    </source>
</evidence>
<name>A0A554WZ47_9BURK</name>
<dbReference type="Gene3D" id="2.40.50.100">
    <property type="match status" value="1"/>
</dbReference>
<comment type="similarity">
    <text evidence="1">Belongs to the membrane fusion protein (MFP) (TC 8.A.1) family.</text>
</comment>
<dbReference type="AlphaFoldDB" id="A0A554WZ47"/>
<proteinExistence type="inferred from homology"/>
<dbReference type="Gene3D" id="1.10.287.470">
    <property type="entry name" value="Helix hairpin bin"/>
    <property type="match status" value="1"/>
</dbReference>
<dbReference type="GO" id="GO:1990281">
    <property type="term" value="C:efflux pump complex"/>
    <property type="evidence" value="ECO:0007669"/>
    <property type="project" value="TreeGrafter"/>
</dbReference>
<dbReference type="SUPFAM" id="SSF111369">
    <property type="entry name" value="HlyD-like secretion proteins"/>
    <property type="match status" value="1"/>
</dbReference>
<dbReference type="Gene3D" id="2.40.30.170">
    <property type="match status" value="1"/>
</dbReference>
<dbReference type="Pfam" id="PF25954">
    <property type="entry name" value="Beta-barrel_RND_2"/>
    <property type="match status" value="1"/>
</dbReference>
<dbReference type="OrthoDB" id="9806939at2"/>
<reference evidence="4 5" key="1">
    <citation type="submission" date="2019-07" db="EMBL/GenBank/DDBJ databases">
        <title>Tepidimonas thermarum AA-1 draft genome.</title>
        <authorList>
            <person name="Da Costa M.S."/>
            <person name="Froufe H.J.C."/>
            <person name="Egas C."/>
            <person name="Albuquerque L."/>
        </authorList>
    </citation>
    <scope>NUCLEOTIDE SEQUENCE [LARGE SCALE GENOMIC DNA]</scope>
    <source>
        <strain evidence="4 5">AA-1</strain>
    </source>
</reference>
<dbReference type="PANTHER" id="PTHR30469:SF15">
    <property type="entry name" value="HLYD FAMILY OF SECRETION PROTEINS"/>
    <property type="match status" value="1"/>
</dbReference>
<evidence type="ECO:0000313" key="5">
    <source>
        <dbReference type="Proteomes" id="UP000318542"/>
    </source>
</evidence>
<accession>A0A554WZ47</accession>
<dbReference type="InterPro" id="IPR058792">
    <property type="entry name" value="Beta-barrel_RND_2"/>
</dbReference>
<dbReference type="EMBL" id="VJOL01000036">
    <property type="protein sequence ID" value="TSE28835.1"/>
    <property type="molecule type" value="Genomic_DNA"/>
</dbReference>
<sequence length="346" mass="36339">MGRRMRWAVAAVAVGLAAGAAVWVMRPARVGVIVLAEQPVQTSVVASGRVASARETTLASTVTARVVATPVAAGTAVSRGTVLVALEADEWQAALAQAEAQRRDAAEQAAEAQRQWQRQTELHAHGFVSAAALDAAARTRDAAQRRLEQADAAVQQAWARRALAAVRALDDGVLLERLVEVGDGVTPGKPLARFAVAGPPRILLDLDERDLAALAVGQTAAVRADAWPDQPVPARVQRIAAQVDHTRGTVEVELTPTAPAAHWLPGMTVSAEIVTGAARARVLLPVTAVRNGQVATVVEGRVRWQAVQTEPARGRWLPVREGVTAGAVVIDPAPALDDGARVEVRP</sequence>
<protein>
    <submittedName>
        <fullName evidence="4">Multidrug resistance protein MdtA</fullName>
    </submittedName>
</protein>
<dbReference type="Proteomes" id="UP000318542">
    <property type="component" value="Unassembled WGS sequence"/>
</dbReference>
<keyword evidence="2" id="KW-0175">Coiled coil</keyword>
<dbReference type="RefSeq" id="WP_143903174.1">
    <property type="nucleotide sequence ID" value="NZ_VJOL01000036.1"/>
</dbReference>
<keyword evidence="5" id="KW-1185">Reference proteome</keyword>
<feature type="coiled-coil region" evidence="2">
    <location>
        <begin position="88"/>
        <end position="153"/>
    </location>
</feature>
<organism evidence="4 5">
    <name type="scientific">Tepidimonas thermarum</name>
    <dbReference type="NCBI Taxonomy" id="335431"/>
    <lineage>
        <taxon>Bacteria</taxon>
        <taxon>Pseudomonadati</taxon>
        <taxon>Pseudomonadota</taxon>
        <taxon>Betaproteobacteria</taxon>
        <taxon>Burkholderiales</taxon>
        <taxon>Tepidimonas</taxon>
    </lineage>
</organism>
<evidence type="ECO:0000313" key="4">
    <source>
        <dbReference type="EMBL" id="TSE28835.1"/>
    </source>
</evidence>
<comment type="caution">
    <text evidence="4">The sequence shown here is derived from an EMBL/GenBank/DDBJ whole genome shotgun (WGS) entry which is preliminary data.</text>
</comment>
<dbReference type="InterPro" id="IPR006143">
    <property type="entry name" value="RND_pump_MFP"/>
</dbReference>